<dbReference type="GO" id="GO:0016491">
    <property type="term" value="F:oxidoreductase activity"/>
    <property type="evidence" value="ECO:0007669"/>
    <property type="project" value="InterPro"/>
</dbReference>
<dbReference type="STRING" id="237069.SAMN05216498_2102"/>
<dbReference type="RefSeq" id="WP_176752997.1">
    <property type="nucleotide sequence ID" value="NZ_BJVZ01000016.1"/>
</dbReference>
<dbReference type="Gene3D" id="3.40.50.360">
    <property type="match status" value="1"/>
</dbReference>
<reference evidence="3 4" key="1">
    <citation type="submission" date="2016-10" db="EMBL/GenBank/DDBJ databases">
        <authorList>
            <person name="de Groot N.N."/>
        </authorList>
    </citation>
    <scope>NUCLEOTIDE SEQUENCE [LARGE SCALE GENOMIC DNA]</scope>
    <source>
        <strain evidence="3 4">CGMCC 1.3442</strain>
    </source>
</reference>
<evidence type="ECO:0000256" key="1">
    <source>
        <dbReference type="ARBA" id="ARBA00009428"/>
    </source>
</evidence>
<evidence type="ECO:0000313" key="3">
    <source>
        <dbReference type="EMBL" id="SDN37601.1"/>
    </source>
</evidence>
<dbReference type="Proteomes" id="UP000199334">
    <property type="component" value="Unassembled WGS sequence"/>
</dbReference>
<accession>A0A1H0AW91</accession>
<proteinExistence type="inferred from homology"/>
<organism evidence="3 4">
    <name type="scientific">Tenuibacillus multivorans</name>
    <dbReference type="NCBI Taxonomy" id="237069"/>
    <lineage>
        <taxon>Bacteria</taxon>
        <taxon>Bacillati</taxon>
        <taxon>Bacillota</taxon>
        <taxon>Bacilli</taxon>
        <taxon>Bacillales</taxon>
        <taxon>Bacillaceae</taxon>
        <taxon>Tenuibacillus</taxon>
    </lineage>
</organism>
<keyword evidence="4" id="KW-1185">Reference proteome</keyword>
<evidence type="ECO:0000313" key="4">
    <source>
        <dbReference type="Proteomes" id="UP000199334"/>
    </source>
</evidence>
<sequence length="191" mass="21098">MGQTLKVVGISGSLRKDSVNKKLLDFVATQFPNEVEYKYVDYSEVPLFNQDTEMPIPIGVKAFKEQVETADIVIFATPEYNGSIPGVLKNGIDWLTRPTGHNSLTGKVAGIIGASPGQGGTIKAQLHLREILSHVNMDVPGQPRVMCNYIKDKLTEDGDIQLEGKELENVQKLNKRLIEMAKAFKKDEVTV</sequence>
<name>A0A1H0AW91_9BACI</name>
<dbReference type="GO" id="GO:0010181">
    <property type="term" value="F:FMN binding"/>
    <property type="evidence" value="ECO:0007669"/>
    <property type="project" value="TreeGrafter"/>
</dbReference>
<dbReference type="Pfam" id="PF03358">
    <property type="entry name" value="FMN_red"/>
    <property type="match status" value="1"/>
</dbReference>
<feature type="domain" description="NADPH-dependent FMN reductase-like" evidence="2">
    <location>
        <begin position="6"/>
        <end position="148"/>
    </location>
</feature>
<protein>
    <submittedName>
        <fullName evidence="3">Chromate reductase</fullName>
    </submittedName>
</protein>
<dbReference type="GO" id="GO:0005829">
    <property type="term" value="C:cytosol"/>
    <property type="evidence" value="ECO:0007669"/>
    <property type="project" value="TreeGrafter"/>
</dbReference>
<dbReference type="EMBL" id="FNIG01000004">
    <property type="protein sequence ID" value="SDN37601.1"/>
    <property type="molecule type" value="Genomic_DNA"/>
</dbReference>
<comment type="similarity">
    <text evidence="1">Belongs to the azoreductase type 2 family.</text>
</comment>
<dbReference type="SUPFAM" id="SSF52218">
    <property type="entry name" value="Flavoproteins"/>
    <property type="match status" value="1"/>
</dbReference>
<dbReference type="AlphaFoldDB" id="A0A1H0AW91"/>
<dbReference type="PANTHER" id="PTHR30543">
    <property type="entry name" value="CHROMATE REDUCTASE"/>
    <property type="match status" value="1"/>
</dbReference>
<gene>
    <name evidence="3" type="ORF">SAMN05216498_2102</name>
</gene>
<dbReference type="PANTHER" id="PTHR30543:SF21">
    <property type="entry name" value="NAD(P)H-DEPENDENT FMN REDUCTASE LOT6"/>
    <property type="match status" value="1"/>
</dbReference>
<dbReference type="InterPro" id="IPR050712">
    <property type="entry name" value="NAD(P)H-dep_reductase"/>
</dbReference>
<dbReference type="InterPro" id="IPR029039">
    <property type="entry name" value="Flavoprotein-like_sf"/>
</dbReference>
<evidence type="ECO:0000259" key="2">
    <source>
        <dbReference type="Pfam" id="PF03358"/>
    </source>
</evidence>
<dbReference type="InterPro" id="IPR005025">
    <property type="entry name" value="FMN_Rdtase-like_dom"/>
</dbReference>